<dbReference type="EMBL" id="JAUSQX010000001">
    <property type="protein sequence ID" value="MDP9806197.1"/>
    <property type="molecule type" value="Genomic_DNA"/>
</dbReference>
<keyword evidence="8" id="KW-1133">Transmembrane helix</keyword>
<evidence type="ECO:0000313" key="11">
    <source>
        <dbReference type="Proteomes" id="UP001243212"/>
    </source>
</evidence>
<feature type="transmembrane region" description="Helical" evidence="8">
    <location>
        <begin position="380"/>
        <end position="396"/>
    </location>
</feature>
<reference evidence="10 11" key="1">
    <citation type="submission" date="2023-07" db="EMBL/GenBank/DDBJ databases">
        <title>Sequencing the genomes of 1000 actinobacteria strains.</title>
        <authorList>
            <person name="Klenk H.-P."/>
        </authorList>
    </citation>
    <scope>NUCLEOTIDE SEQUENCE [LARGE SCALE GENOMIC DNA]</scope>
    <source>
        <strain evidence="10 11">DSM 17163</strain>
    </source>
</reference>
<dbReference type="Gene3D" id="1.10.510.10">
    <property type="entry name" value="Transferase(Phosphotransferase) domain 1"/>
    <property type="match status" value="1"/>
</dbReference>
<evidence type="ECO:0000256" key="2">
    <source>
        <dbReference type="ARBA" id="ARBA00022527"/>
    </source>
</evidence>
<keyword evidence="8" id="KW-0812">Transmembrane</keyword>
<protein>
    <recommendedName>
        <fullName evidence="1">non-specific serine/threonine protein kinase</fullName>
        <ecNumber evidence="1">2.7.11.1</ecNumber>
    </recommendedName>
</protein>
<evidence type="ECO:0000256" key="7">
    <source>
        <dbReference type="PROSITE-ProRule" id="PRU10141"/>
    </source>
</evidence>
<feature type="transmembrane region" description="Helical" evidence="8">
    <location>
        <begin position="486"/>
        <end position="502"/>
    </location>
</feature>
<dbReference type="PROSITE" id="PS00107">
    <property type="entry name" value="PROTEIN_KINASE_ATP"/>
    <property type="match status" value="1"/>
</dbReference>
<feature type="binding site" evidence="7">
    <location>
        <position position="38"/>
    </location>
    <ligand>
        <name>ATP</name>
        <dbReference type="ChEBI" id="CHEBI:30616"/>
    </ligand>
</feature>
<dbReference type="RefSeq" id="WP_307682432.1">
    <property type="nucleotide sequence ID" value="NZ_JAUSQX010000001.1"/>
</dbReference>
<accession>A0ABT9NFP4</accession>
<organism evidence="10 11">
    <name type="scientific">Trueperella bonasi</name>
    <dbReference type="NCBI Taxonomy" id="312286"/>
    <lineage>
        <taxon>Bacteria</taxon>
        <taxon>Bacillati</taxon>
        <taxon>Actinomycetota</taxon>
        <taxon>Actinomycetes</taxon>
        <taxon>Actinomycetales</taxon>
        <taxon>Actinomycetaceae</taxon>
        <taxon>Trueperella</taxon>
    </lineage>
</organism>
<evidence type="ECO:0000256" key="6">
    <source>
        <dbReference type="ARBA" id="ARBA00022840"/>
    </source>
</evidence>
<keyword evidence="4 7" id="KW-0547">Nucleotide-binding</keyword>
<dbReference type="EC" id="2.7.11.1" evidence="1"/>
<dbReference type="PROSITE" id="PS00108">
    <property type="entry name" value="PROTEIN_KINASE_ST"/>
    <property type="match status" value="1"/>
</dbReference>
<name>A0ABT9NFP4_9ACTO</name>
<dbReference type="Proteomes" id="UP001243212">
    <property type="component" value="Unassembled WGS sequence"/>
</dbReference>
<evidence type="ECO:0000256" key="5">
    <source>
        <dbReference type="ARBA" id="ARBA00022777"/>
    </source>
</evidence>
<evidence type="ECO:0000256" key="8">
    <source>
        <dbReference type="SAM" id="Phobius"/>
    </source>
</evidence>
<dbReference type="PROSITE" id="PS50011">
    <property type="entry name" value="PROTEIN_KINASE_DOM"/>
    <property type="match status" value="1"/>
</dbReference>
<feature type="domain" description="Protein kinase" evidence="9">
    <location>
        <begin position="10"/>
        <end position="262"/>
    </location>
</feature>
<evidence type="ECO:0000313" key="10">
    <source>
        <dbReference type="EMBL" id="MDP9806197.1"/>
    </source>
</evidence>
<dbReference type="Gene3D" id="3.30.200.20">
    <property type="entry name" value="Phosphorylase Kinase, domain 1"/>
    <property type="match status" value="1"/>
</dbReference>
<keyword evidence="8" id="KW-0472">Membrane</keyword>
<feature type="transmembrane region" description="Helical" evidence="8">
    <location>
        <begin position="441"/>
        <end position="466"/>
    </location>
</feature>
<evidence type="ECO:0000256" key="1">
    <source>
        <dbReference type="ARBA" id="ARBA00012513"/>
    </source>
</evidence>
<dbReference type="GO" id="GO:0016301">
    <property type="term" value="F:kinase activity"/>
    <property type="evidence" value="ECO:0007669"/>
    <property type="project" value="UniProtKB-KW"/>
</dbReference>
<dbReference type="CDD" id="cd14014">
    <property type="entry name" value="STKc_PknB_like"/>
    <property type="match status" value="1"/>
</dbReference>
<dbReference type="InterPro" id="IPR008271">
    <property type="entry name" value="Ser/Thr_kinase_AS"/>
</dbReference>
<evidence type="ECO:0000256" key="4">
    <source>
        <dbReference type="ARBA" id="ARBA00022741"/>
    </source>
</evidence>
<keyword evidence="6 7" id="KW-0067">ATP-binding</keyword>
<dbReference type="PANTHER" id="PTHR43289:SF6">
    <property type="entry name" value="SERINE_THREONINE-PROTEIN KINASE NEKL-3"/>
    <property type="match status" value="1"/>
</dbReference>
<keyword evidence="5 10" id="KW-0418">Kinase</keyword>
<dbReference type="InterPro" id="IPR000719">
    <property type="entry name" value="Prot_kinase_dom"/>
</dbReference>
<dbReference type="SUPFAM" id="SSF56112">
    <property type="entry name" value="Protein kinase-like (PK-like)"/>
    <property type="match status" value="1"/>
</dbReference>
<keyword evidence="11" id="KW-1185">Reference proteome</keyword>
<evidence type="ECO:0000259" key="9">
    <source>
        <dbReference type="PROSITE" id="PS50011"/>
    </source>
</evidence>
<feature type="transmembrane region" description="Helical" evidence="8">
    <location>
        <begin position="523"/>
        <end position="545"/>
    </location>
</feature>
<dbReference type="InterPro" id="IPR017441">
    <property type="entry name" value="Protein_kinase_ATP_BS"/>
</dbReference>
<gene>
    <name evidence="10" type="ORF">J2S70_000779</name>
</gene>
<proteinExistence type="predicted"/>
<comment type="caution">
    <text evidence="10">The sequence shown here is derived from an EMBL/GenBank/DDBJ whole genome shotgun (WGS) entry which is preliminary data.</text>
</comment>
<sequence length="548" mass="58225">MRERSIIGGYEIVKRIGSGGMSTVYKAVDGQGREVALKLLHPEVAADPVSRDRLRREVRMLQRVRGEYVAQILDAETEEDEVFIVTQLIDGPTLDADVRDSGRYEGSDLVDLGEELAAALRSIHAVGVLHRDLKPSNVMMGAEGPVLIDFGIAQLGHDTRITRTGSLSHTPGWADPRVIRGGAPDEMADWWSLAAVLAFAATGVVPFAAETTPAVMHRVLHGEAHVPGLDPRAENAFWRALEPDGSRRITFDALVEELRSTTAAGAVASGGTADGAGHDESLQGQHVEEWGGDEQHGEVESVSTGETVVAAEGGNPPTLQLPVVVPQRRSMFDRPLEQTVDAPGMDESGVLGVDEPAFDPARHDRLPVGDWFLPARKARLHVLLIGAIVAIFGLAWPGPAALTVAALVVAVSIVGGADRGLKDRRVARGGPHEGDVGRMVLRLPFTVVGALLHSAVSLAVGGGLGWLVVVALEALDVTDPELNEPIGLVSAMVVAWLMVTNRDGREGARILLEAIAPTPGYRLFWLMILLVVAMSAVVVVGQSGLSII</sequence>
<dbReference type="SMART" id="SM00220">
    <property type="entry name" value="S_TKc"/>
    <property type="match status" value="1"/>
</dbReference>
<keyword evidence="2" id="KW-0723">Serine/threonine-protein kinase</keyword>
<evidence type="ECO:0000256" key="3">
    <source>
        <dbReference type="ARBA" id="ARBA00022679"/>
    </source>
</evidence>
<dbReference type="PANTHER" id="PTHR43289">
    <property type="entry name" value="MITOGEN-ACTIVATED PROTEIN KINASE KINASE KINASE 20-RELATED"/>
    <property type="match status" value="1"/>
</dbReference>
<keyword evidence="3" id="KW-0808">Transferase</keyword>
<dbReference type="Pfam" id="PF00069">
    <property type="entry name" value="Pkinase"/>
    <property type="match status" value="1"/>
</dbReference>
<dbReference type="InterPro" id="IPR011009">
    <property type="entry name" value="Kinase-like_dom_sf"/>
</dbReference>